<dbReference type="GO" id="GO:0042393">
    <property type="term" value="F:histone binding"/>
    <property type="evidence" value="ECO:0007669"/>
    <property type="project" value="TreeGrafter"/>
</dbReference>
<dbReference type="AlphaFoldDB" id="A0A1B8GNS7"/>
<accession>A0A1B8GNS7</accession>
<keyword evidence="2" id="KW-0802">TPR repeat</keyword>
<evidence type="ECO:0000313" key="6">
    <source>
        <dbReference type="EMBL" id="OBT97492.1"/>
    </source>
</evidence>
<feature type="region of interest" description="Disordered" evidence="4">
    <location>
        <begin position="386"/>
        <end position="439"/>
    </location>
</feature>
<feature type="region of interest" description="Disordered" evidence="4">
    <location>
        <begin position="194"/>
        <end position="215"/>
    </location>
</feature>
<keyword evidence="7" id="KW-1185">Reference proteome</keyword>
<feature type="compositionally biased region" description="Polar residues" evidence="4">
    <location>
        <begin position="1"/>
        <end position="10"/>
    </location>
</feature>
<dbReference type="RefSeq" id="XP_018131225.1">
    <property type="nucleotide sequence ID" value="XM_018273860.2"/>
</dbReference>
<feature type="region of interest" description="Disordered" evidence="4">
    <location>
        <begin position="1"/>
        <end position="20"/>
    </location>
</feature>
<evidence type="ECO:0000256" key="1">
    <source>
        <dbReference type="ARBA" id="ARBA00022737"/>
    </source>
</evidence>
<dbReference type="EMBL" id="KV460222">
    <property type="protein sequence ID" value="OBT97492.1"/>
    <property type="molecule type" value="Genomic_DNA"/>
</dbReference>
<dbReference type="GO" id="GO:0034080">
    <property type="term" value="P:CENP-A containing chromatin assembly"/>
    <property type="evidence" value="ECO:0007669"/>
    <property type="project" value="TreeGrafter"/>
</dbReference>
<feature type="region of interest" description="Disordered" evidence="4">
    <location>
        <begin position="128"/>
        <end position="169"/>
    </location>
</feature>
<dbReference type="Gene3D" id="1.25.40.10">
    <property type="entry name" value="Tetratricopeptide repeat domain"/>
    <property type="match status" value="1"/>
</dbReference>
<reference evidence="6 7" key="1">
    <citation type="submission" date="2016-03" db="EMBL/GenBank/DDBJ databases">
        <title>Comparative genomics of Pseudogymnoascus destructans, the fungus causing white-nose syndrome of bats.</title>
        <authorList>
            <person name="Palmer J.M."/>
            <person name="Drees K.P."/>
            <person name="Foster J.T."/>
            <person name="Lindner D.L."/>
        </authorList>
    </citation>
    <scope>NUCLEOTIDE SEQUENCE [LARGE SCALE GENOMIC DNA]</scope>
    <source>
        <strain evidence="6 7">UAMH 10579</strain>
    </source>
</reference>
<dbReference type="Pfam" id="PF10516">
    <property type="entry name" value="SHNi-TPR"/>
    <property type="match status" value="1"/>
</dbReference>
<evidence type="ECO:0000259" key="5">
    <source>
        <dbReference type="Pfam" id="PF10516"/>
    </source>
</evidence>
<proteinExistence type="predicted"/>
<dbReference type="GO" id="GO:0006335">
    <property type="term" value="P:DNA replication-dependent chromatin assembly"/>
    <property type="evidence" value="ECO:0007669"/>
    <property type="project" value="TreeGrafter"/>
</dbReference>
<protein>
    <recommendedName>
        <fullName evidence="5">Tetratricopeptide SHNi-TPR domain-containing protein</fullName>
    </recommendedName>
</protein>
<evidence type="ECO:0000256" key="3">
    <source>
        <dbReference type="SAM" id="Coils"/>
    </source>
</evidence>
<evidence type="ECO:0000256" key="2">
    <source>
        <dbReference type="ARBA" id="ARBA00022803"/>
    </source>
</evidence>
<dbReference type="Proteomes" id="UP000091956">
    <property type="component" value="Unassembled WGS sequence"/>
</dbReference>
<name>A0A1B8GNS7_9PEZI</name>
<feature type="coiled-coil region" evidence="3">
    <location>
        <begin position="306"/>
        <end position="350"/>
    </location>
</feature>
<evidence type="ECO:0000256" key="4">
    <source>
        <dbReference type="SAM" id="MobiDB-lite"/>
    </source>
</evidence>
<keyword evidence="1" id="KW-0677">Repeat</keyword>
<dbReference type="GO" id="GO:0005654">
    <property type="term" value="C:nucleoplasm"/>
    <property type="evidence" value="ECO:0007669"/>
    <property type="project" value="TreeGrafter"/>
</dbReference>
<dbReference type="PANTHER" id="PTHR15081:SF1">
    <property type="entry name" value="NUCLEAR AUTOANTIGENIC SPERM PROTEIN"/>
    <property type="match status" value="1"/>
</dbReference>
<gene>
    <name evidence="6" type="ORF">VE01_04386</name>
</gene>
<dbReference type="InterPro" id="IPR011990">
    <property type="entry name" value="TPR-like_helical_dom_sf"/>
</dbReference>
<dbReference type="SUPFAM" id="SSF48452">
    <property type="entry name" value="TPR-like"/>
    <property type="match status" value="1"/>
</dbReference>
<organism evidence="6 7">
    <name type="scientific">Pseudogymnoascus verrucosus</name>
    <dbReference type="NCBI Taxonomy" id="342668"/>
    <lineage>
        <taxon>Eukaryota</taxon>
        <taxon>Fungi</taxon>
        <taxon>Dikarya</taxon>
        <taxon>Ascomycota</taxon>
        <taxon>Pezizomycotina</taxon>
        <taxon>Leotiomycetes</taxon>
        <taxon>Thelebolales</taxon>
        <taxon>Thelebolaceae</taxon>
        <taxon>Pseudogymnoascus</taxon>
    </lineage>
</organism>
<feature type="domain" description="Tetratricopeptide SHNi-TPR" evidence="5">
    <location>
        <begin position="221"/>
        <end position="256"/>
    </location>
</feature>
<dbReference type="STRING" id="342668.A0A1B8GNS7"/>
<dbReference type="InterPro" id="IPR051730">
    <property type="entry name" value="NASP-like"/>
</dbReference>
<feature type="compositionally biased region" description="Basic and acidic residues" evidence="4">
    <location>
        <begin position="128"/>
        <end position="140"/>
    </location>
</feature>
<keyword evidence="3" id="KW-0175">Coiled coil</keyword>
<sequence length="439" mass="46792">MASTGISTPASEGGTPHYNETEAHNTTLVTLADLSAKGTSHYAQRQYGEAADLFARAAELQAELNGEMDPANAEVLFLYGRSLFRVGQSKSDVLGGRAGGEKKKKDVKPKKEEGGAGLAVIAEGAEKAEEKAEEAVEKKPLFQFTGDENFEDSDDDEDAEAEEEEEDDELATAFEVLDLARVLFTRRLEEVAAAPAEDAGKGKEADTGDSSLTRHVKERIADTHDLLAEIALESERFPSAVADFKAALGLKKELYEKASEIIAEAHYKLSLALEFASMTTTGEEGDEAPAAAKEGVVDEEMRGEAADEMQSAIESTKLKLAAREAEEEQTDETAKQIKDVKEIVAEMEQRLTDLRAPPIDISAALNGPPGAGSSGVIGSMLGETAAQTAQRVEEAKKGATDLSGMVRKKEKKEVNGNGKRSAEEAGEGNGEGGKKPKVE</sequence>
<dbReference type="InterPro" id="IPR019544">
    <property type="entry name" value="Tetratricopeptide_SHNi-TPR_dom"/>
</dbReference>
<reference evidence="7" key="2">
    <citation type="journal article" date="2018" name="Nat. Commun.">
        <title>Extreme sensitivity to ultraviolet light in the fungal pathogen causing white-nose syndrome of bats.</title>
        <authorList>
            <person name="Palmer J.M."/>
            <person name="Drees K.P."/>
            <person name="Foster J.T."/>
            <person name="Lindner D.L."/>
        </authorList>
    </citation>
    <scope>NUCLEOTIDE SEQUENCE [LARGE SCALE GENOMIC DNA]</scope>
    <source>
        <strain evidence="7">UAMH 10579</strain>
    </source>
</reference>
<dbReference type="PANTHER" id="PTHR15081">
    <property type="entry name" value="NUCLEAR AUTOANTIGENIC SPERM PROTEIN NASP -RELATED"/>
    <property type="match status" value="1"/>
</dbReference>
<dbReference type="OrthoDB" id="5587616at2759"/>
<dbReference type="GeneID" id="28837772"/>
<feature type="compositionally biased region" description="Acidic residues" evidence="4">
    <location>
        <begin position="148"/>
        <end position="169"/>
    </location>
</feature>
<evidence type="ECO:0000313" key="7">
    <source>
        <dbReference type="Proteomes" id="UP000091956"/>
    </source>
</evidence>